<protein>
    <recommendedName>
        <fullName evidence="7">Molybdopterin molybdenumtransferase</fullName>
        <ecNumber evidence="7">2.10.1.1</ecNumber>
    </recommendedName>
</protein>
<dbReference type="GO" id="GO:0006777">
    <property type="term" value="P:Mo-molybdopterin cofactor biosynthetic process"/>
    <property type="evidence" value="ECO:0007669"/>
    <property type="project" value="UniProtKB-UniRule"/>
</dbReference>
<evidence type="ECO:0000256" key="5">
    <source>
        <dbReference type="ARBA" id="ARBA00023150"/>
    </source>
</evidence>
<dbReference type="InterPro" id="IPR005110">
    <property type="entry name" value="MoeA_linker/N"/>
</dbReference>
<dbReference type="Pfam" id="PF00994">
    <property type="entry name" value="MoCF_biosynth"/>
    <property type="match status" value="1"/>
</dbReference>
<comment type="similarity">
    <text evidence="3 7">Belongs to the MoeA family.</text>
</comment>
<dbReference type="InterPro" id="IPR036135">
    <property type="entry name" value="MoeA_linker/N_sf"/>
</dbReference>
<dbReference type="SUPFAM" id="SSF53218">
    <property type="entry name" value="Molybdenum cofactor biosynthesis proteins"/>
    <property type="match status" value="1"/>
</dbReference>
<dbReference type="InterPro" id="IPR005111">
    <property type="entry name" value="MoeA_C_domain_IV"/>
</dbReference>
<gene>
    <name evidence="9" type="ORF">ESP57_05570</name>
</gene>
<dbReference type="GO" id="GO:0005829">
    <property type="term" value="C:cytosol"/>
    <property type="evidence" value="ECO:0007669"/>
    <property type="project" value="TreeGrafter"/>
</dbReference>
<comment type="catalytic activity">
    <reaction evidence="6">
        <text>adenylyl-molybdopterin + molybdate = Mo-molybdopterin + AMP + H(+)</text>
        <dbReference type="Rhea" id="RHEA:35047"/>
        <dbReference type="ChEBI" id="CHEBI:15378"/>
        <dbReference type="ChEBI" id="CHEBI:36264"/>
        <dbReference type="ChEBI" id="CHEBI:62727"/>
        <dbReference type="ChEBI" id="CHEBI:71302"/>
        <dbReference type="ChEBI" id="CHEBI:456215"/>
        <dbReference type="EC" id="2.10.1.1"/>
    </reaction>
</comment>
<keyword evidence="7 9" id="KW-0808">Transferase</keyword>
<comment type="function">
    <text evidence="1 7">Catalyzes the insertion of molybdate into adenylated molybdopterin with the concomitant release of AMP.</text>
</comment>
<dbReference type="Gene3D" id="2.40.340.10">
    <property type="entry name" value="MoeA, C-terminal, domain IV"/>
    <property type="match status" value="1"/>
</dbReference>
<evidence type="ECO:0000256" key="4">
    <source>
        <dbReference type="ARBA" id="ARBA00022505"/>
    </source>
</evidence>
<dbReference type="CDD" id="cd00887">
    <property type="entry name" value="MoeA"/>
    <property type="match status" value="1"/>
</dbReference>
<dbReference type="SMART" id="SM00852">
    <property type="entry name" value="MoCF_biosynth"/>
    <property type="match status" value="1"/>
</dbReference>
<organism evidence="9 10">
    <name type="scientific">Agromyces fucosus</name>
    <dbReference type="NCBI Taxonomy" id="41985"/>
    <lineage>
        <taxon>Bacteria</taxon>
        <taxon>Bacillati</taxon>
        <taxon>Actinomycetota</taxon>
        <taxon>Actinomycetes</taxon>
        <taxon>Micrococcales</taxon>
        <taxon>Microbacteriaceae</taxon>
        <taxon>Agromyces</taxon>
    </lineage>
</organism>
<dbReference type="Proteomes" id="UP000292935">
    <property type="component" value="Unassembled WGS sequence"/>
</dbReference>
<dbReference type="GO" id="GO:0046872">
    <property type="term" value="F:metal ion binding"/>
    <property type="evidence" value="ECO:0007669"/>
    <property type="project" value="UniProtKB-UniRule"/>
</dbReference>
<dbReference type="Pfam" id="PF03454">
    <property type="entry name" value="MoeA_C"/>
    <property type="match status" value="1"/>
</dbReference>
<dbReference type="InterPro" id="IPR001453">
    <property type="entry name" value="MoaB/Mog_dom"/>
</dbReference>
<dbReference type="AlphaFoldDB" id="A0A4Q2JSE1"/>
<dbReference type="SUPFAM" id="SSF63867">
    <property type="entry name" value="MoeA C-terminal domain-like"/>
    <property type="match status" value="1"/>
</dbReference>
<comment type="cofactor">
    <cofactor evidence="7">
        <name>Mg(2+)</name>
        <dbReference type="ChEBI" id="CHEBI:18420"/>
    </cofactor>
</comment>
<dbReference type="Pfam" id="PF03453">
    <property type="entry name" value="MoeA_N"/>
    <property type="match status" value="1"/>
</dbReference>
<dbReference type="PANTHER" id="PTHR10192">
    <property type="entry name" value="MOLYBDOPTERIN BIOSYNTHESIS PROTEIN"/>
    <property type="match status" value="1"/>
</dbReference>
<dbReference type="RefSeq" id="WP_129230810.1">
    <property type="nucleotide sequence ID" value="NZ_SDPO01000001.1"/>
</dbReference>
<comment type="pathway">
    <text evidence="2 7">Cofactor biosynthesis; molybdopterin biosynthesis.</text>
</comment>
<dbReference type="Gene3D" id="2.170.190.11">
    <property type="entry name" value="Molybdopterin biosynthesis moea protein, domain 3"/>
    <property type="match status" value="1"/>
</dbReference>
<keyword evidence="7" id="KW-0479">Metal-binding</keyword>
<evidence type="ECO:0000256" key="3">
    <source>
        <dbReference type="ARBA" id="ARBA00010763"/>
    </source>
</evidence>
<dbReference type="InterPro" id="IPR038987">
    <property type="entry name" value="MoeA-like"/>
</dbReference>
<dbReference type="EMBL" id="SDPO01000001">
    <property type="protein sequence ID" value="RXZ51235.1"/>
    <property type="molecule type" value="Genomic_DNA"/>
</dbReference>
<dbReference type="OrthoDB" id="9804758at2"/>
<dbReference type="SUPFAM" id="SSF63882">
    <property type="entry name" value="MoeA N-terminal region -like"/>
    <property type="match status" value="1"/>
</dbReference>
<sequence length="435" mass="44186">MRSYVEHQRAVHALLDPLASRLGAAGSERLELSAGSAHGRVLAEDVRSPIDLPGFDNSQMDGYAVRSAELTSARPGAPVRLDVGRTSAAGDAPVALEPGTASPVMTGAAIPQGADAVVPIEAVDPPAFLGLGSGRHDSPAGSIVGFTSAVEPGTFIRRAGSDIGAGSLLLPAGTRLGPAQLGSLAAAGVTDVLVRRPLRVLLLSTGHELRPPGQPLRPGQIHDANTAMIGAALRECGVEVAEALAPDDAASVRAAVEASVRVAPSGAARPADFVVTTGGVSAGAFEVVREALAPLGVEFVKVAIQPGGPQGLGIAAIDPDGGGAPIEIPVVSFPGNPVSALVSFELFLRPVLRELAGLAPDRARARLRLAHDVTSPLDKHQVRRGVLDGDGDVEVGAPSSHLLHAYANATVLVHLPVGVGDLPAGAHVDVWRIDD</sequence>
<evidence type="ECO:0000256" key="6">
    <source>
        <dbReference type="ARBA" id="ARBA00047317"/>
    </source>
</evidence>
<proteinExistence type="inferred from homology"/>
<dbReference type="InterPro" id="IPR036425">
    <property type="entry name" value="MoaB/Mog-like_dom_sf"/>
</dbReference>
<accession>A0A4Q2JSE1</accession>
<feature type="domain" description="MoaB/Mog" evidence="8">
    <location>
        <begin position="201"/>
        <end position="354"/>
    </location>
</feature>
<dbReference type="GO" id="GO:0061599">
    <property type="term" value="F:molybdopterin molybdotransferase activity"/>
    <property type="evidence" value="ECO:0007669"/>
    <property type="project" value="UniProtKB-UniRule"/>
</dbReference>
<evidence type="ECO:0000256" key="2">
    <source>
        <dbReference type="ARBA" id="ARBA00005046"/>
    </source>
</evidence>
<dbReference type="NCBIfam" id="NF045515">
    <property type="entry name" value="Glp_gephyrin"/>
    <property type="match status" value="1"/>
</dbReference>
<dbReference type="Gene3D" id="3.90.105.10">
    <property type="entry name" value="Molybdopterin biosynthesis moea protein, domain 2"/>
    <property type="match status" value="1"/>
</dbReference>
<comment type="caution">
    <text evidence="9">The sequence shown here is derived from an EMBL/GenBank/DDBJ whole genome shotgun (WGS) entry which is preliminary data.</text>
</comment>
<name>A0A4Q2JSE1_9MICO</name>
<evidence type="ECO:0000259" key="8">
    <source>
        <dbReference type="SMART" id="SM00852"/>
    </source>
</evidence>
<dbReference type="InterPro" id="IPR036688">
    <property type="entry name" value="MoeA_C_domain_IV_sf"/>
</dbReference>
<keyword evidence="5 7" id="KW-0501">Molybdenum cofactor biosynthesis</keyword>
<dbReference type="EC" id="2.10.1.1" evidence="7"/>
<evidence type="ECO:0000256" key="7">
    <source>
        <dbReference type="RuleBase" id="RU365090"/>
    </source>
</evidence>
<keyword evidence="7" id="KW-0460">Magnesium</keyword>
<dbReference type="Gene3D" id="3.40.980.10">
    <property type="entry name" value="MoaB/Mog-like domain"/>
    <property type="match status" value="1"/>
</dbReference>
<dbReference type="UniPathway" id="UPA00344"/>
<reference evidence="9 10" key="1">
    <citation type="submission" date="2019-01" db="EMBL/GenBank/DDBJ databases">
        <authorList>
            <person name="Li J."/>
        </authorList>
    </citation>
    <scope>NUCLEOTIDE SEQUENCE [LARGE SCALE GENOMIC DNA]</scope>
    <source>
        <strain evidence="9 10">CCUG 35506</strain>
    </source>
</reference>
<dbReference type="PANTHER" id="PTHR10192:SF5">
    <property type="entry name" value="GEPHYRIN"/>
    <property type="match status" value="1"/>
</dbReference>
<keyword evidence="10" id="KW-1185">Reference proteome</keyword>
<keyword evidence="4 7" id="KW-0500">Molybdenum</keyword>
<evidence type="ECO:0000256" key="1">
    <source>
        <dbReference type="ARBA" id="ARBA00002901"/>
    </source>
</evidence>
<evidence type="ECO:0000313" key="10">
    <source>
        <dbReference type="Proteomes" id="UP000292935"/>
    </source>
</evidence>
<evidence type="ECO:0000313" key="9">
    <source>
        <dbReference type="EMBL" id="RXZ51235.1"/>
    </source>
</evidence>